<dbReference type="Proteomes" id="UP001595912">
    <property type="component" value="Unassembled WGS sequence"/>
</dbReference>
<feature type="domain" description="AB hydrolase-1" evidence="1">
    <location>
        <begin position="54"/>
        <end position="182"/>
    </location>
</feature>
<evidence type="ECO:0000313" key="2">
    <source>
        <dbReference type="EMBL" id="MFC5002727.1"/>
    </source>
</evidence>
<dbReference type="GO" id="GO:0016787">
    <property type="term" value="F:hydrolase activity"/>
    <property type="evidence" value="ECO:0007669"/>
    <property type="project" value="UniProtKB-KW"/>
</dbReference>
<protein>
    <submittedName>
        <fullName evidence="2">Alpha/beta fold hydrolase</fullName>
    </submittedName>
</protein>
<dbReference type="RefSeq" id="WP_380121085.1">
    <property type="nucleotide sequence ID" value="NZ_JBHSIU010000042.1"/>
</dbReference>
<accession>A0ABV9W234</accession>
<dbReference type="InterPro" id="IPR000073">
    <property type="entry name" value="AB_hydrolase_1"/>
</dbReference>
<gene>
    <name evidence="2" type="ORF">ACFPIJ_33480</name>
</gene>
<sequence length="217" mass="23090">MTLPTRAVENEFADLLAPSEHPSEHPPAVARRWVNVTTGGHVSAVVWGHGSPEVVLLHDEGADARTFDALLSRVDRPVAALDLPGHGRSNGETPAPPAARLARPVIEAIRSFAPRHRLLVAQGLGARVALHAAHRDPAVVGRLLLIDSLPGPLPEDEPLWERLPALRHPPLLVRSLTGKLTDAEVQRFTQAVAHGSVTVTADTGPAALADIIDIALH</sequence>
<dbReference type="EMBL" id="JBHSIU010000042">
    <property type="protein sequence ID" value="MFC5002727.1"/>
    <property type="molecule type" value="Genomic_DNA"/>
</dbReference>
<keyword evidence="2" id="KW-0378">Hydrolase</keyword>
<name>A0ABV9W234_9ACTN</name>
<dbReference type="InterPro" id="IPR029058">
    <property type="entry name" value="AB_hydrolase_fold"/>
</dbReference>
<comment type="caution">
    <text evidence="2">The sequence shown here is derived from an EMBL/GenBank/DDBJ whole genome shotgun (WGS) entry which is preliminary data.</text>
</comment>
<reference evidence="3" key="1">
    <citation type="journal article" date="2019" name="Int. J. Syst. Evol. Microbiol.">
        <title>The Global Catalogue of Microorganisms (GCM) 10K type strain sequencing project: providing services to taxonomists for standard genome sequencing and annotation.</title>
        <authorList>
            <consortium name="The Broad Institute Genomics Platform"/>
            <consortium name="The Broad Institute Genome Sequencing Center for Infectious Disease"/>
            <person name="Wu L."/>
            <person name="Ma J."/>
        </authorList>
    </citation>
    <scope>NUCLEOTIDE SEQUENCE [LARGE SCALE GENOMIC DNA]</scope>
    <source>
        <strain evidence="3">CGMCC 4.7152</strain>
    </source>
</reference>
<keyword evidence="3" id="KW-1185">Reference proteome</keyword>
<dbReference type="SUPFAM" id="SSF53474">
    <property type="entry name" value="alpha/beta-Hydrolases"/>
    <property type="match status" value="1"/>
</dbReference>
<dbReference type="Gene3D" id="3.40.50.1820">
    <property type="entry name" value="alpha/beta hydrolase"/>
    <property type="match status" value="1"/>
</dbReference>
<dbReference type="Pfam" id="PF12697">
    <property type="entry name" value="Abhydrolase_6"/>
    <property type="match status" value="1"/>
</dbReference>
<organism evidence="2 3">
    <name type="scientific">Dactylosporangium cerinum</name>
    <dbReference type="NCBI Taxonomy" id="1434730"/>
    <lineage>
        <taxon>Bacteria</taxon>
        <taxon>Bacillati</taxon>
        <taxon>Actinomycetota</taxon>
        <taxon>Actinomycetes</taxon>
        <taxon>Micromonosporales</taxon>
        <taxon>Micromonosporaceae</taxon>
        <taxon>Dactylosporangium</taxon>
    </lineage>
</organism>
<evidence type="ECO:0000313" key="3">
    <source>
        <dbReference type="Proteomes" id="UP001595912"/>
    </source>
</evidence>
<proteinExistence type="predicted"/>
<evidence type="ECO:0000259" key="1">
    <source>
        <dbReference type="Pfam" id="PF12697"/>
    </source>
</evidence>